<reference evidence="1" key="1">
    <citation type="submission" date="2021-06" db="EMBL/GenBank/DDBJ databases">
        <authorList>
            <person name="Kallberg Y."/>
            <person name="Tangrot J."/>
            <person name="Rosling A."/>
        </authorList>
    </citation>
    <scope>NUCLEOTIDE SEQUENCE</scope>
    <source>
        <strain evidence="1">CL356</strain>
    </source>
</reference>
<keyword evidence="2" id="KW-1185">Reference proteome</keyword>
<accession>A0ACA9KC35</accession>
<dbReference type="EMBL" id="CAJVPT010001568">
    <property type="protein sequence ID" value="CAG8465158.1"/>
    <property type="molecule type" value="Genomic_DNA"/>
</dbReference>
<dbReference type="Proteomes" id="UP000789525">
    <property type="component" value="Unassembled WGS sequence"/>
</dbReference>
<organism evidence="1 2">
    <name type="scientific">Acaulospora colombiana</name>
    <dbReference type="NCBI Taxonomy" id="27376"/>
    <lineage>
        <taxon>Eukaryota</taxon>
        <taxon>Fungi</taxon>
        <taxon>Fungi incertae sedis</taxon>
        <taxon>Mucoromycota</taxon>
        <taxon>Glomeromycotina</taxon>
        <taxon>Glomeromycetes</taxon>
        <taxon>Diversisporales</taxon>
        <taxon>Acaulosporaceae</taxon>
        <taxon>Acaulospora</taxon>
    </lineage>
</organism>
<name>A0ACA9KC35_9GLOM</name>
<protein>
    <submittedName>
        <fullName evidence="1">12906_t:CDS:1</fullName>
    </submittedName>
</protein>
<evidence type="ECO:0000313" key="2">
    <source>
        <dbReference type="Proteomes" id="UP000789525"/>
    </source>
</evidence>
<sequence>FYKLLDQLNNEYDELLLGGHAGDGFYTNGIRLGSGVTHNVTPEMAKQRALEAAERRKRMQRIMTNGGVRLGGDGLVNYVPMRELAAMAAERRISDMVWCGSEERNGANHAGPSRSSSQPSQKPQRPVRIPDNKLPGVRQWSCPRCTFDNRPSVLQCEMCSFRPSDTPGTSSQPIVIDDSAKPTQPAVPSANNQNALDGGDGTHEMDLIVFDDDVVNNNNGGVVTETSNQPLSLIDTLLCDPNFGAHASPVSSPQGSSEPDGVLIPQNKRKNRGDDLRKTKSNEIRAEPLKENFRSKIRSKRRVYSFTELILYKSSPIAKEIKCAFSEEAAEYNLLVAEKSDGDRQLGTKRLTTHRNGNGDSKAYVAPALRKNDEPFSFSLSFINEFLEAQNRWVALMMRGSLVKKLQNQMIDCKVIENIVSIHYRSKDEHEERCSSRYIKKSDLSDQHI</sequence>
<gene>
    <name evidence="1" type="ORF">ACOLOM_LOCUS1343</name>
</gene>
<evidence type="ECO:0000313" key="1">
    <source>
        <dbReference type="EMBL" id="CAG8465158.1"/>
    </source>
</evidence>
<proteinExistence type="predicted"/>
<feature type="non-terminal residue" evidence="1">
    <location>
        <position position="1"/>
    </location>
</feature>
<comment type="caution">
    <text evidence="1">The sequence shown here is derived from an EMBL/GenBank/DDBJ whole genome shotgun (WGS) entry which is preliminary data.</text>
</comment>